<gene>
    <name evidence="2" type="ORF">ACFQO1_12940</name>
</gene>
<accession>A0ABW2MXS5</accession>
<proteinExistence type="predicted"/>
<comment type="caution">
    <text evidence="2">The sequence shown here is derived from an EMBL/GenBank/DDBJ whole genome shotgun (WGS) entry which is preliminary data.</text>
</comment>
<evidence type="ECO:0000313" key="2">
    <source>
        <dbReference type="EMBL" id="MFC7358601.1"/>
    </source>
</evidence>
<sequence>MKYILLISLTFMFCPFIEAQELKCNCCTETHNQFNFWIGDWEAFNPDGSLAGTNYIEKIQGNCVLKENWTSSKGTYTGTSYNYYNYKEKLWEQIWVDNGGQSLHLKGSFKDGAMILSSEETTNLQGEKIVNRITWTDNKDGTVRQHWEVLQVSKNTWSTAFDGLYKKVKK</sequence>
<feature type="signal peptide" evidence="1">
    <location>
        <begin position="1"/>
        <end position="19"/>
    </location>
</feature>
<evidence type="ECO:0000313" key="3">
    <source>
        <dbReference type="Proteomes" id="UP001596415"/>
    </source>
</evidence>
<feature type="chain" id="PRO_5045654090" evidence="1">
    <location>
        <begin position="20"/>
        <end position="170"/>
    </location>
</feature>
<dbReference type="Proteomes" id="UP001596415">
    <property type="component" value="Unassembled WGS sequence"/>
</dbReference>
<name>A0ABW2MXS5_9FLAO</name>
<organism evidence="2 3">
    <name type="scientific">Jejudonia soesokkakensis</name>
    <dbReference type="NCBI Taxonomy" id="1323432"/>
    <lineage>
        <taxon>Bacteria</taxon>
        <taxon>Pseudomonadati</taxon>
        <taxon>Bacteroidota</taxon>
        <taxon>Flavobacteriia</taxon>
        <taxon>Flavobacteriales</taxon>
        <taxon>Flavobacteriaceae</taxon>
        <taxon>Jejudonia</taxon>
    </lineage>
</organism>
<keyword evidence="1" id="KW-0732">Signal</keyword>
<evidence type="ECO:0000256" key="1">
    <source>
        <dbReference type="SAM" id="SignalP"/>
    </source>
</evidence>
<protein>
    <submittedName>
        <fullName evidence="2">Uncharacterized protein</fullName>
    </submittedName>
</protein>
<dbReference type="EMBL" id="JBHTBN010000007">
    <property type="protein sequence ID" value="MFC7358601.1"/>
    <property type="molecule type" value="Genomic_DNA"/>
</dbReference>
<keyword evidence="3" id="KW-1185">Reference proteome</keyword>
<dbReference type="RefSeq" id="WP_380218587.1">
    <property type="nucleotide sequence ID" value="NZ_JBHTBN010000007.1"/>
</dbReference>
<reference evidence="3" key="1">
    <citation type="journal article" date="2019" name="Int. J. Syst. Evol. Microbiol.">
        <title>The Global Catalogue of Microorganisms (GCM) 10K type strain sequencing project: providing services to taxonomists for standard genome sequencing and annotation.</title>
        <authorList>
            <consortium name="The Broad Institute Genomics Platform"/>
            <consortium name="The Broad Institute Genome Sequencing Center for Infectious Disease"/>
            <person name="Wu L."/>
            <person name="Ma J."/>
        </authorList>
    </citation>
    <scope>NUCLEOTIDE SEQUENCE [LARGE SCALE GENOMIC DNA]</scope>
    <source>
        <strain evidence="3">CGMCC 1.16306</strain>
    </source>
</reference>